<evidence type="ECO:0000256" key="4">
    <source>
        <dbReference type="SAM" id="SignalP"/>
    </source>
</evidence>
<dbReference type="PROSITE" id="PS51257">
    <property type="entry name" value="PROKAR_LIPOPROTEIN"/>
    <property type="match status" value="1"/>
</dbReference>
<dbReference type="SUPFAM" id="SSF51445">
    <property type="entry name" value="(Trans)glycosidases"/>
    <property type="match status" value="1"/>
</dbReference>
<dbReference type="EMBL" id="JBHUDD010000027">
    <property type="protein sequence ID" value="MFD1508496.1"/>
    <property type="molecule type" value="Genomic_DNA"/>
</dbReference>
<dbReference type="PANTHER" id="PTHR34135">
    <property type="entry name" value="LYSOZYME"/>
    <property type="match status" value="1"/>
</dbReference>
<feature type="chain" id="PRO_5045929530" evidence="4">
    <location>
        <begin position="26"/>
        <end position="265"/>
    </location>
</feature>
<dbReference type="Pfam" id="PF01183">
    <property type="entry name" value="Glyco_hydro_25"/>
    <property type="match status" value="1"/>
</dbReference>
<evidence type="ECO:0000313" key="5">
    <source>
        <dbReference type="EMBL" id="MFD1508496.1"/>
    </source>
</evidence>
<protein>
    <submittedName>
        <fullName evidence="5">GH25 family lysozyme</fullName>
    </submittedName>
</protein>
<organism evidence="5 6">
    <name type="scientific">Lacimonas salitolerans</name>
    <dbReference type="NCBI Taxonomy" id="1323750"/>
    <lineage>
        <taxon>Bacteria</taxon>
        <taxon>Pseudomonadati</taxon>
        <taxon>Pseudomonadota</taxon>
        <taxon>Alphaproteobacteria</taxon>
        <taxon>Rhodobacterales</taxon>
        <taxon>Paracoccaceae</taxon>
        <taxon>Lacimonas</taxon>
    </lineage>
</organism>
<feature type="signal peptide" evidence="4">
    <location>
        <begin position="1"/>
        <end position="25"/>
    </location>
</feature>
<keyword evidence="4" id="KW-0732">Signal</keyword>
<dbReference type="InterPro" id="IPR006311">
    <property type="entry name" value="TAT_signal"/>
</dbReference>
<comment type="similarity">
    <text evidence="1">Belongs to the glycosyl hydrolase 25 family.</text>
</comment>
<dbReference type="InterPro" id="IPR002053">
    <property type="entry name" value="Glyco_hydro_25"/>
</dbReference>
<keyword evidence="6" id="KW-1185">Reference proteome</keyword>
<name>A0ABW4ED30_9RHOB</name>
<proteinExistence type="inferred from homology"/>
<dbReference type="Gene3D" id="3.20.20.80">
    <property type="entry name" value="Glycosidases"/>
    <property type="match status" value="1"/>
</dbReference>
<dbReference type="Proteomes" id="UP001597186">
    <property type="component" value="Unassembled WGS sequence"/>
</dbReference>
<evidence type="ECO:0000256" key="3">
    <source>
        <dbReference type="ARBA" id="ARBA00023295"/>
    </source>
</evidence>
<gene>
    <name evidence="5" type="ORF">ACFTOW_03645</name>
</gene>
<comment type="caution">
    <text evidence="5">The sequence shown here is derived from an EMBL/GenBank/DDBJ whole genome shotgun (WGS) entry which is preliminary data.</text>
</comment>
<evidence type="ECO:0000256" key="2">
    <source>
        <dbReference type="ARBA" id="ARBA00022801"/>
    </source>
</evidence>
<dbReference type="PROSITE" id="PS51904">
    <property type="entry name" value="GLYCOSYL_HYDROL_F25_2"/>
    <property type="match status" value="1"/>
</dbReference>
<evidence type="ECO:0000256" key="1">
    <source>
        <dbReference type="ARBA" id="ARBA00010646"/>
    </source>
</evidence>
<dbReference type="PROSITE" id="PS51318">
    <property type="entry name" value="TAT"/>
    <property type="match status" value="1"/>
</dbReference>
<dbReference type="InterPro" id="IPR017853">
    <property type="entry name" value="GH"/>
</dbReference>
<keyword evidence="2" id="KW-0378">Hydrolase</keyword>
<dbReference type="RefSeq" id="WP_379913159.1">
    <property type="nucleotide sequence ID" value="NZ_JBHUDD010000027.1"/>
</dbReference>
<dbReference type="InterPro" id="IPR018077">
    <property type="entry name" value="Glyco_hydro_fam25_subgr"/>
</dbReference>
<reference evidence="6" key="1">
    <citation type="journal article" date="2019" name="Int. J. Syst. Evol. Microbiol.">
        <title>The Global Catalogue of Microorganisms (GCM) 10K type strain sequencing project: providing services to taxonomists for standard genome sequencing and annotation.</title>
        <authorList>
            <consortium name="The Broad Institute Genomics Platform"/>
            <consortium name="The Broad Institute Genome Sequencing Center for Infectious Disease"/>
            <person name="Wu L."/>
            <person name="Ma J."/>
        </authorList>
    </citation>
    <scope>NUCLEOTIDE SEQUENCE [LARGE SCALE GENOMIC DNA]</scope>
    <source>
        <strain evidence="6">CGMCC 1.12477</strain>
    </source>
</reference>
<keyword evidence="3" id="KW-0326">Glycosidase</keyword>
<accession>A0ABW4ED30</accession>
<sequence length="265" mass="29657">MKLPRRRLLTGGAALTLLAGCGASPAPLPAPPPITGRGPRFDDDDPTDWPGIPPWRYPVHGIDAARFQGRINWPRVRAQGIRFAFLKATEGGDLLDPAFAENVDAARAAGVPVGAYHFYYFCTDPDRQADWFIRNVPRVRGDLPPVLDLEWNPFSPTCTTRPPAETVRAVAARFIARISDHYGQRPIIYTTPDFWPTNQIARLGGEFWLRAVADHPGTVYPGARWTFWQYTGTGRVPGVDTRVDINAFAGDARAWQDWQARRRIR</sequence>
<dbReference type="PANTHER" id="PTHR34135:SF2">
    <property type="entry name" value="LYSOZYME"/>
    <property type="match status" value="1"/>
</dbReference>
<evidence type="ECO:0000313" key="6">
    <source>
        <dbReference type="Proteomes" id="UP001597186"/>
    </source>
</evidence>
<dbReference type="SMART" id="SM00641">
    <property type="entry name" value="Glyco_25"/>
    <property type="match status" value="1"/>
</dbReference>